<dbReference type="InterPro" id="IPR004179">
    <property type="entry name" value="Sec63-dom"/>
</dbReference>
<dbReference type="EMBL" id="LUHQ01000002">
    <property type="protein sequence ID" value="OAP11548.1"/>
    <property type="molecule type" value="Genomic_DNA"/>
</dbReference>
<dbReference type="Pfam" id="PF02889">
    <property type="entry name" value="Sec63"/>
    <property type="match status" value="1"/>
</dbReference>
<protein>
    <recommendedName>
        <fullName evidence="8">SEC63 domain-containing protein</fullName>
    </recommendedName>
</protein>
<dbReference type="AlphaFoldDB" id="A0A178W016"/>
<evidence type="ECO:0000256" key="5">
    <source>
        <dbReference type="ARBA" id="ARBA00022989"/>
    </source>
</evidence>
<proteinExistence type="predicted"/>
<gene>
    <name evidence="9" type="ordered locus">AXX17_At2g39600</name>
</gene>
<keyword evidence="4" id="KW-0256">Endoplasmic reticulum</keyword>
<dbReference type="PANTHER" id="PTHR24075:SF5">
    <property type="entry name" value="U5 SMALL NUCLEAR RIBONUCLEOPROTEIN 200 KDA HELICASE"/>
    <property type="match status" value="1"/>
</dbReference>
<evidence type="ECO:0000256" key="7">
    <source>
        <dbReference type="ARBA" id="ARBA00023186"/>
    </source>
</evidence>
<evidence type="ECO:0000259" key="8">
    <source>
        <dbReference type="Pfam" id="PF02889"/>
    </source>
</evidence>
<dbReference type="PANTHER" id="PTHR24075">
    <property type="entry name" value="SEC63 DOMAIN-CONTAINING"/>
    <property type="match status" value="1"/>
</dbReference>
<name>A0A178W016_ARATH</name>
<dbReference type="GO" id="GO:0005783">
    <property type="term" value="C:endoplasmic reticulum"/>
    <property type="evidence" value="ECO:0007669"/>
    <property type="project" value="UniProtKB-SubCell"/>
</dbReference>
<evidence type="ECO:0000256" key="4">
    <source>
        <dbReference type="ARBA" id="ARBA00022824"/>
    </source>
</evidence>
<comment type="subcellular location">
    <subcellularLocation>
        <location evidence="2">Endoplasmic reticulum</location>
    </subcellularLocation>
    <subcellularLocation>
        <location evidence="1">Membrane</location>
        <topology evidence="1">Multi-pass membrane protein</topology>
    </subcellularLocation>
</comment>
<evidence type="ECO:0000313" key="10">
    <source>
        <dbReference type="Proteomes" id="UP000078284"/>
    </source>
</evidence>
<accession>A0A178W016</accession>
<evidence type="ECO:0000256" key="2">
    <source>
        <dbReference type="ARBA" id="ARBA00004240"/>
    </source>
</evidence>
<comment type="caution">
    <text evidence="9">The sequence shown here is derived from an EMBL/GenBank/DDBJ whole genome shotgun (WGS) entry which is preliminary data.</text>
</comment>
<keyword evidence="5" id="KW-1133">Transmembrane helix</keyword>
<keyword evidence="6" id="KW-0472">Membrane</keyword>
<keyword evidence="7" id="KW-0143">Chaperone</keyword>
<evidence type="ECO:0000256" key="6">
    <source>
        <dbReference type="ARBA" id="ARBA00023136"/>
    </source>
</evidence>
<organism evidence="9 10">
    <name type="scientific">Arabidopsis thaliana</name>
    <name type="common">Mouse-ear cress</name>
    <dbReference type="NCBI Taxonomy" id="3702"/>
    <lineage>
        <taxon>Eukaryota</taxon>
        <taxon>Viridiplantae</taxon>
        <taxon>Streptophyta</taxon>
        <taxon>Embryophyta</taxon>
        <taxon>Tracheophyta</taxon>
        <taxon>Spermatophyta</taxon>
        <taxon>Magnoliopsida</taxon>
        <taxon>eudicotyledons</taxon>
        <taxon>Gunneridae</taxon>
        <taxon>Pentapetalae</taxon>
        <taxon>rosids</taxon>
        <taxon>malvids</taxon>
        <taxon>Brassicales</taxon>
        <taxon>Brassicaceae</taxon>
        <taxon>Camelineae</taxon>
        <taxon>Arabidopsis</taxon>
    </lineage>
</organism>
<evidence type="ECO:0000256" key="3">
    <source>
        <dbReference type="ARBA" id="ARBA00022692"/>
    </source>
</evidence>
<feature type="domain" description="SEC63" evidence="8">
    <location>
        <begin position="2"/>
        <end position="47"/>
    </location>
</feature>
<dbReference type="ExpressionAtlas" id="A0A178W016">
    <property type="expression patterns" value="baseline and differential"/>
</dbReference>
<dbReference type="InterPro" id="IPR035892">
    <property type="entry name" value="C2_domain_sf"/>
</dbReference>
<dbReference type="InterPro" id="IPR014756">
    <property type="entry name" value="Ig_E-set"/>
</dbReference>
<dbReference type="GO" id="GO:0016020">
    <property type="term" value="C:membrane"/>
    <property type="evidence" value="ECO:0007669"/>
    <property type="project" value="UniProtKB-SubCell"/>
</dbReference>
<dbReference type="Proteomes" id="UP000078284">
    <property type="component" value="Chromosome 2"/>
</dbReference>
<reference evidence="10" key="1">
    <citation type="journal article" date="2016" name="Proc. Natl. Acad. Sci. U.S.A.">
        <title>Chromosome-level assembly of Arabidopsis thaliana Ler reveals the extent of translocation and inversion polymorphisms.</title>
        <authorList>
            <person name="Zapata L."/>
            <person name="Ding J."/>
            <person name="Willing E.M."/>
            <person name="Hartwig B."/>
            <person name="Bezdan D."/>
            <person name="Jiao W.B."/>
            <person name="Patel V."/>
            <person name="Velikkakam James G."/>
            <person name="Koornneef M."/>
            <person name="Ossowski S."/>
            <person name="Schneeberger K."/>
        </authorList>
    </citation>
    <scope>NUCLEOTIDE SEQUENCE [LARGE SCALE GENOMIC DNA]</scope>
    <source>
        <strain evidence="10">cv. Landsberg erecta</strain>
    </source>
</reference>
<dbReference type="SUPFAM" id="SSF81296">
    <property type="entry name" value="E set domains"/>
    <property type="match status" value="1"/>
</dbReference>
<dbReference type="Gene3D" id="2.60.40.150">
    <property type="entry name" value="C2 domain"/>
    <property type="match status" value="1"/>
</dbReference>
<sequence length="62" mass="7134">MAIKRISLQRKAKVKLEFAVPTETGEKSYTLYFMCDSYLGCDQEYSFTVDVKDSDAADHMEE</sequence>
<evidence type="ECO:0000256" key="1">
    <source>
        <dbReference type="ARBA" id="ARBA00004141"/>
    </source>
</evidence>
<evidence type="ECO:0000313" key="9">
    <source>
        <dbReference type="EMBL" id="OAP11548.1"/>
    </source>
</evidence>
<keyword evidence="3" id="KW-0812">Transmembrane</keyword>